<evidence type="ECO:0000313" key="2">
    <source>
        <dbReference type="Proteomes" id="UP000540568"/>
    </source>
</evidence>
<protein>
    <recommendedName>
        <fullName evidence="3">DUF1269 domain-containing protein</fullName>
    </recommendedName>
</protein>
<dbReference type="AlphaFoldDB" id="A0A7W3JCA1"/>
<keyword evidence="2" id="KW-1185">Reference proteome</keyword>
<organism evidence="1 2">
    <name type="scientific">Promicromonospora sukumoe</name>
    <dbReference type="NCBI Taxonomy" id="88382"/>
    <lineage>
        <taxon>Bacteria</taxon>
        <taxon>Bacillati</taxon>
        <taxon>Actinomycetota</taxon>
        <taxon>Actinomycetes</taxon>
        <taxon>Micrococcales</taxon>
        <taxon>Promicromonosporaceae</taxon>
        <taxon>Promicromonospora</taxon>
    </lineage>
</organism>
<dbReference type="RefSeq" id="WP_182619358.1">
    <property type="nucleotide sequence ID" value="NZ_BAAATF010000010.1"/>
</dbReference>
<proteinExistence type="predicted"/>
<evidence type="ECO:0000313" key="1">
    <source>
        <dbReference type="EMBL" id="MBA8810216.1"/>
    </source>
</evidence>
<reference evidence="1 2" key="1">
    <citation type="submission" date="2020-07" db="EMBL/GenBank/DDBJ databases">
        <title>Sequencing the genomes of 1000 actinobacteria strains.</title>
        <authorList>
            <person name="Klenk H.-P."/>
        </authorList>
    </citation>
    <scope>NUCLEOTIDE SEQUENCE [LARGE SCALE GENOMIC DNA]</scope>
    <source>
        <strain evidence="1 2">DSM 44121</strain>
    </source>
</reference>
<dbReference type="Pfam" id="PF19850">
    <property type="entry name" value="DUF6325"/>
    <property type="match status" value="1"/>
</dbReference>
<dbReference type="EMBL" id="JACGWV010000002">
    <property type="protein sequence ID" value="MBA8810216.1"/>
    <property type="molecule type" value="Genomic_DNA"/>
</dbReference>
<sequence length="160" mass="16862">MTELDVGPIDYLALEFPGSRLQGQGLAALLDLVERGIIRILDLRVARRTEEGDVVALALSDLDHDGTLDLAVFEGVGSGLLDDEDLSEGVALVEPGSAVGLIVYENTWARPFVTAMRDVGAQVIASGRIPVEDVVAVLDALEAEQSAPTATPAQAREGEL</sequence>
<accession>A0A7W3JCA1</accession>
<dbReference type="Proteomes" id="UP000540568">
    <property type="component" value="Unassembled WGS sequence"/>
</dbReference>
<evidence type="ECO:0008006" key="3">
    <source>
        <dbReference type="Google" id="ProtNLM"/>
    </source>
</evidence>
<gene>
    <name evidence="1" type="ORF">FHX71_004192</name>
</gene>
<dbReference type="InterPro" id="IPR046288">
    <property type="entry name" value="DUF6325"/>
</dbReference>
<comment type="caution">
    <text evidence="1">The sequence shown here is derived from an EMBL/GenBank/DDBJ whole genome shotgun (WGS) entry which is preliminary data.</text>
</comment>
<name>A0A7W3JCA1_9MICO</name>